<organism evidence="3 4">
    <name type="scientific">Magnaporthiopsis poae (strain ATCC 64411 / 73-15)</name>
    <name type="common">Kentucky bluegrass fungus</name>
    <name type="synonym">Magnaporthe poae</name>
    <dbReference type="NCBI Taxonomy" id="644358"/>
    <lineage>
        <taxon>Eukaryota</taxon>
        <taxon>Fungi</taxon>
        <taxon>Dikarya</taxon>
        <taxon>Ascomycota</taxon>
        <taxon>Pezizomycotina</taxon>
        <taxon>Sordariomycetes</taxon>
        <taxon>Sordariomycetidae</taxon>
        <taxon>Magnaporthales</taxon>
        <taxon>Magnaporthaceae</taxon>
        <taxon>Magnaporthiopsis</taxon>
    </lineage>
</organism>
<keyword evidence="4" id="KW-1185">Reference proteome</keyword>
<reference evidence="4" key="1">
    <citation type="submission" date="2010-05" db="EMBL/GenBank/DDBJ databases">
        <title>The genome sequence of Magnaporthe poae strain ATCC 64411.</title>
        <authorList>
            <person name="Ma L.-J."/>
            <person name="Dead R."/>
            <person name="Young S."/>
            <person name="Zeng Q."/>
            <person name="Koehrsen M."/>
            <person name="Alvarado L."/>
            <person name="Berlin A."/>
            <person name="Chapman S.B."/>
            <person name="Chen Z."/>
            <person name="Freedman E."/>
            <person name="Gellesch M."/>
            <person name="Goldberg J."/>
            <person name="Griggs A."/>
            <person name="Gujja S."/>
            <person name="Heilman E.R."/>
            <person name="Heiman D."/>
            <person name="Hepburn T."/>
            <person name="Howarth C."/>
            <person name="Jen D."/>
            <person name="Larson L."/>
            <person name="Mehta T."/>
            <person name="Neiman D."/>
            <person name="Pearson M."/>
            <person name="Roberts A."/>
            <person name="Saif S."/>
            <person name="Shea T."/>
            <person name="Shenoy N."/>
            <person name="Sisk P."/>
            <person name="Stolte C."/>
            <person name="Sykes S."/>
            <person name="Walk T."/>
            <person name="White J."/>
            <person name="Yandava C."/>
            <person name="Haas B."/>
            <person name="Nusbaum C."/>
            <person name="Birren B."/>
        </authorList>
    </citation>
    <scope>NUCLEOTIDE SEQUENCE [LARGE SCALE GENOMIC DNA]</scope>
    <source>
        <strain evidence="4">ATCC 64411 / 73-15</strain>
    </source>
</reference>
<dbReference type="OrthoDB" id="5967843at2759"/>
<evidence type="ECO:0000313" key="2">
    <source>
        <dbReference type="EMBL" id="KLU92427.1"/>
    </source>
</evidence>
<evidence type="ECO:0000313" key="3">
    <source>
        <dbReference type="EnsemblFungi" id="MAPG_11373T0"/>
    </source>
</evidence>
<feature type="compositionally biased region" description="Polar residues" evidence="1">
    <location>
        <begin position="185"/>
        <end position="195"/>
    </location>
</feature>
<reference evidence="2" key="2">
    <citation type="submission" date="2010-05" db="EMBL/GenBank/DDBJ databases">
        <title>The Genome Sequence of Magnaporthe poae strain ATCC 64411.</title>
        <authorList>
            <consortium name="The Broad Institute Genome Sequencing Platform"/>
            <consortium name="Broad Institute Genome Sequencing Center for Infectious Disease"/>
            <person name="Ma L.-J."/>
            <person name="Dead R."/>
            <person name="Young S."/>
            <person name="Zeng Q."/>
            <person name="Koehrsen M."/>
            <person name="Alvarado L."/>
            <person name="Berlin A."/>
            <person name="Chapman S.B."/>
            <person name="Chen Z."/>
            <person name="Freedman E."/>
            <person name="Gellesch M."/>
            <person name="Goldberg J."/>
            <person name="Griggs A."/>
            <person name="Gujja S."/>
            <person name="Heilman E.R."/>
            <person name="Heiman D."/>
            <person name="Hepburn T."/>
            <person name="Howarth C."/>
            <person name="Jen D."/>
            <person name="Larson L."/>
            <person name="Mehta T."/>
            <person name="Neiman D."/>
            <person name="Pearson M."/>
            <person name="Roberts A."/>
            <person name="Saif S."/>
            <person name="Shea T."/>
            <person name="Shenoy N."/>
            <person name="Sisk P."/>
            <person name="Stolte C."/>
            <person name="Sykes S."/>
            <person name="Walk T."/>
            <person name="White J."/>
            <person name="Yandava C."/>
            <person name="Haas B."/>
            <person name="Nusbaum C."/>
            <person name="Birren B."/>
        </authorList>
    </citation>
    <scope>NUCLEOTIDE SEQUENCE</scope>
    <source>
        <strain evidence="2">ATCC 64411</strain>
    </source>
</reference>
<proteinExistence type="predicted"/>
<dbReference type="PANTHER" id="PTHR10039:SF14">
    <property type="entry name" value="NACHT DOMAIN-CONTAINING PROTEIN"/>
    <property type="match status" value="1"/>
</dbReference>
<name>A0A0C4EF38_MAGP6</name>
<dbReference type="EMBL" id="GL876980">
    <property type="protein sequence ID" value="KLU92427.1"/>
    <property type="molecule type" value="Genomic_DNA"/>
</dbReference>
<dbReference type="PANTHER" id="PTHR10039">
    <property type="entry name" value="AMELOGENIN"/>
    <property type="match status" value="1"/>
</dbReference>
<dbReference type="VEuPathDB" id="FungiDB:MAPG_11373"/>
<dbReference type="AlphaFoldDB" id="A0A0C4EF38"/>
<evidence type="ECO:0000313" key="4">
    <source>
        <dbReference type="Proteomes" id="UP000011715"/>
    </source>
</evidence>
<gene>
    <name evidence="2" type="ORF">MAPG_11373</name>
</gene>
<protein>
    <submittedName>
        <fullName evidence="2 3">Uncharacterized protein</fullName>
    </submittedName>
</protein>
<accession>A0A0C4EF38</accession>
<sequence length="335" mass="36696">MSLWKDMVVPAATNSNGLVIIVDVFDAIPADDQENFLDCLEECEEELSSRDHPDLRILILSRWCISLGNRPRGFVAYEIGELDNFQDISRTIEIELRKFAAVARYSNDFQKVVCDKIAQGAKGNYLWATAQMADIRTQMPAEHQLQEQLAEMPTGQPTRQPAEDPAVPAGELTEHSRPASPEPSAVQQHDTQTSEGLIMSRGRPGGDRGIGNFLQHGFGRPEPPAEHPRPIPTPSRNPTPPSRDPSPLPESSSSGNPLQGRFVSPGPFIGKQPSTQISEGPALSQEPPRRSGGIRNFIRRRLKLPEKTVEDPHPNPTPSGDPSPSSSTPAFEGDN</sequence>
<feature type="region of interest" description="Disordered" evidence="1">
    <location>
        <begin position="153"/>
        <end position="335"/>
    </location>
</feature>
<dbReference type="STRING" id="644358.A0A0C4EF38"/>
<evidence type="ECO:0000256" key="1">
    <source>
        <dbReference type="SAM" id="MobiDB-lite"/>
    </source>
</evidence>
<feature type="compositionally biased region" description="Pro residues" evidence="1">
    <location>
        <begin position="230"/>
        <end position="248"/>
    </location>
</feature>
<feature type="compositionally biased region" description="Basic and acidic residues" evidence="1">
    <location>
        <begin position="303"/>
        <end position="313"/>
    </location>
</feature>
<dbReference type="Proteomes" id="UP000011715">
    <property type="component" value="Unassembled WGS sequence"/>
</dbReference>
<reference evidence="3" key="4">
    <citation type="journal article" date="2015" name="G3 (Bethesda)">
        <title>Genome sequences of three phytopathogenic species of the Magnaporthaceae family of fungi.</title>
        <authorList>
            <person name="Okagaki L.H."/>
            <person name="Nunes C.C."/>
            <person name="Sailsbery J."/>
            <person name="Clay B."/>
            <person name="Brown D."/>
            <person name="John T."/>
            <person name="Oh Y."/>
            <person name="Young N."/>
            <person name="Fitzgerald M."/>
            <person name="Haas B.J."/>
            <person name="Zeng Q."/>
            <person name="Young S."/>
            <person name="Adiconis X."/>
            <person name="Fan L."/>
            <person name="Levin J.Z."/>
            <person name="Mitchell T.K."/>
            <person name="Okubara P.A."/>
            <person name="Farman M.L."/>
            <person name="Kohn L.M."/>
            <person name="Birren B."/>
            <person name="Ma L.-J."/>
            <person name="Dean R.A."/>
        </authorList>
    </citation>
    <scope>NUCLEOTIDE SEQUENCE</scope>
    <source>
        <strain evidence="3">ATCC 64411 / 73-15</strain>
    </source>
</reference>
<reference evidence="3" key="5">
    <citation type="submission" date="2015-06" db="UniProtKB">
        <authorList>
            <consortium name="EnsemblFungi"/>
        </authorList>
    </citation>
    <scope>IDENTIFICATION</scope>
    <source>
        <strain evidence="3">ATCC 64411</strain>
    </source>
</reference>
<dbReference type="EMBL" id="ADBL01002801">
    <property type="status" value="NOT_ANNOTATED_CDS"/>
    <property type="molecule type" value="Genomic_DNA"/>
</dbReference>
<dbReference type="EnsemblFungi" id="MAPG_11373T0">
    <property type="protein sequence ID" value="MAPG_11373T0"/>
    <property type="gene ID" value="MAPG_11373"/>
</dbReference>
<reference evidence="2" key="3">
    <citation type="submission" date="2011-03" db="EMBL/GenBank/DDBJ databases">
        <title>Annotation of Magnaporthe poae ATCC 64411.</title>
        <authorList>
            <person name="Ma L.-J."/>
            <person name="Dead R."/>
            <person name="Young S.K."/>
            <person name="Zeng Q."/>
            <person name="Gargeya S."/>
            <person name="Fitzgerald M."/>
            <person name="Haas B."/>
            <person name="Abouelleil A."/>
            <person name="Alvarado L."/>
            <person name="Arachchi H.M."/>
            <person name="Berlin A."/>
            <person name="Brown A."/>
            <person name="Chapman S.B."/>
            <person name="Chen Z."/>
            <person name="Dunbar C."/>
            <person name="Freedman E."/>
            <person name="Gearin G."/>
            <person name="Gellesch M."/>
            <person name="Goldberg J."/>
            <person name="Griggs A."/>
            <person name="Gujja S."/>
            <person name="Heiman D."/>
            <person name="Howarth C."/>
            <person name="Larson L."/>
            <person name="Lui A."/>
            <person name="MacDonald P.J.P."/>
            <person name="Mehta T."/>
            <person name="Montmayeur A."/>
            <person name="Murphy C."/>
            <person name="Neiman D."/>
            <person name="Pearson M."/>
            <person name="Priest M."/>
            <person name="Roberts A."/>
            <person name="Saif S."/>
            <person name="Shea T."/>
            <person name="Shenoy N."/>
            <person name="Sisk P."/>
            <person name="Stolte C."/>
            <person name="Sykes S."/>
            <person name="Yandava C."/>
            <person name="Wortman J."/>
            <person name="Nusbaum C."/>
            <person name="Birren B."/>
        </authorList>
    </citation>
    <scope>NUCLEOTIDE SEQUENCE</scope>
    <source>
        <strain evidence="2">ATCC 64411</strain>
    </source>
</reference>